<protein>
    <submittedName>
        <fullName evidence="2">Uncharacterized protein</fullName>
    </submittedName>
</protein>
<proteinExistence type="predicted"/>
<dbReference type="EMBL" id="JBHUEY010000006">
    <property type="protein sequence ID" value="MFD1784862.1"/>
    <property type="molecule type" value="Genomic_DNA"/>
</dbReference>
<accession>A0ABW4N400</accession>
<name>A0ABW4N400_9CAUL</name>
<keyword evidence="3" id="KW-1185">Reference proteome</keyword>
<dbReference type="Proteomes" id="UP001597237">
    <property type="component" value="Unassembled WGS sequence"/>
</dbReference>
<keyword evidence="1" id="KW-0175">Coiled coil</keyword>
<organism evidence="2 3">
    <name type="scientific">Phenylobacterium terrae</name>
    <dbReference type="NCBI Taxonomy" id="2665495"/>
    <lineage>
        <taxon>Bacteria</taxon>
        <taxon>Pseudomonadati</taxon>
        <taxon>Pseudomonadota</taxon>
        <taxon>Alphaproteobacteria</taxon>
        <taxon>Caulobacterales</taxon>
        <taxon>Caulobacteraceae</taxon>
        <taxon>Phenylobacterium</taxon>
    </lineage>
</organism>
<evidence type="ECO:0000256" key="1">
    <source>
        <dbReference type="SAM" id="Coils"/>
    </source>
</evidence>
<gene>
    <name evidence="2" type="ORF">ACFSC0_15775</name>
</gene>
<sequence>MSEDGARRSADLDRLLTETLRARARLQAALKDIQANVELVRALNLVAAAEGVTPDDLQPFVADNDIH</sequence>
<comment type="caution">
    <text evidence="2">The sequence shown here is derived from an EMBL/GenBank/DDBJ whole genome shotgun (WGS) entry which is preliminary data.</text>
</comment>
<evidence type="ECO:0000313" key="2">
    <source>
        <dbReference type="EMBL" id="MFD1784862.1"/>
    </source>
</evidence>
<evidence type="ECO:0000313" key="3">
    <source>
        <dbReference type="Proteomes" id="UP001597237"/>
    </source>
</evidence>
<reference evidence="3" key="1">
    <citation type="journal article" date="2019" name="Int. J. Syst. Evol. Microbiol.">
        <title>The Global Catalogue of Microorganisms (GCM) 10K type strain sequencing project: providing services to taxonomists for standard genome sequencing and annotation.</title>
        <authorList>
            <consortium name="The Broad Institute Genomics Platform"/>
            <consortium name="The Broad Institute Genome Sequencing Center for Infectious Disease"/>
            <person name="Wu L."/>
            <person name="Ma J."/>
        </authorList>
    </citation>
    <scope>NUCLEOTIDE SEQUENCE [LARGE SCALE GENOMIC DNA]</scope>
    <source>
        <strain evidence="3">DFY28</strain>
    </source>
</reference>
<feature type="coiled-coil region" evidence="1">
    <location>
        <begin position="16"/>
        <end position="43"/>
    </location>
</feature>
<dbReference type="RefSeq" id="WP_377281827.1">
    <property type="nucleotide sequence ID" value="NZ_JBHRSI010000005.1"/>
</dbReference>